<dbReference type="GO" id="GO:0016020">
    <property type="term" value="C:membrane"/>
    <property type="evidence" value="ECO:0007669"/>
    <property type="project" value="UniProtKB-SubCell"/>
</dbReference>
<dbReference type="Proteomes" id="UP000248423">
    <property type="component" value="Unassembled WGS sequence"/>
</dbReference>
<comment type="similarity">
    <text evidence="5">Belongs to the SAT4 family.</text>
</comment>
<evidence type="ECO:0000313" key="10">
    <source>
        <dbReference type="Proteomes" id="UP000248423"/>
    </source>
</evidence>
<feature type="domain" description="Rhodopsin" evidence="8">
    <location>
        <begin position="33"/>
        <end position="276"/>
    </location>
</feature>
<evidence type="ECO:0000256" key="1">
    <source>
        <dbReference type="ARBA" id="ARBA00004141"/>
    </source>
</evidence>
<feature type="transmembrane region" description="Helical" evidence="7">
    <location>
        <begin position="137"/>
        <end position="164"/>
    </location>
</feature>
<dbReference type="STRING" id="1448318.A0A319E1Q7"/>
<comment type="subcellular location">
    <subcellularLocation>
        <location evidence="1">Membrane</location>
        <topology evidence="1">Multi-pass membrane protein</topology>
    </subcellularLocation>
</comment>
<dbReference type="Pfam" id="PF20684">
    <property type="entry name" value="Fung_rhodopsin"/>
    <property type="match status" value="1"/>
</dbReference>
<feature type="non-terminal residue" evidence="9">
    <location>
        <position position="309"/>
    </location>
</feature>
<feature type="transmembrane region" description="Helical" evidence="7">
    <location>
        <begin position="184"/>
        <end position="207"/>
    </location>
</feature>
<feature type="region of interest" description="Disordered" evidence="6">
    <location>
        <begin position="280"/>
        <end position="309"/>
    </location>
</feature>
<dbReference type="VEuPathDB" id="FungiDB:BO78DRAFT_348602"/>
<reference evidence="9 10" key="1">
    <citation type="submission" date="2018-02" db="EMBL/GenBank/DDBJ databases">
        <title>The genomes of Aspergillus section Nigri reveals drivers in fungal speciation.</title>
        <authorList>
            <consortium name="DOE Joint Genome Institute"/>
            <person name="Vesth T.C."/>
            <person name="Nybo J."/>
            <person name="Theobald S."/>
            <person name="Brandl J."/>
            <person name="Frisvad J.C."/>
            <person name="Nielsen K.F."/>
            <person name="Lyhne E.K."/>
            <person name="Kogle M.E."/>
            <person name="Kuo A."/>
            <person name="Riley R."/>
            <person name="Clum A."/>
            <person name="Nolan M."/>
            <person name="Lipzen A."/>
            <person name="Salamov A."/>
            <person name="Henrissat B."/>
            <person name="Wiebenga A."/>
            <person name="De vries R.P."/>
            <person name="Grigoriev I.V."/>
            <person name="Mortensen U.H."/>
            <person name="Andersen M.R."/>
            <person name="Baker S.E."/>
        </authorList>
    </citation>
    <scope>NUCLEOTIDE SEQUENCE [LARGE SCALE GENOMIC DNA]</scope>
    <source>
        <strain evidence="9 10">CBS 121057</strain>
    </source>
</reference>
<feature type="transmembrane region" description="Helical" evidence="7">
    <location>
        <begin position="104"/>
        <end position="125"/>
    </location>
</feature>
<dbReference type="PANTHER" id="PTHR33048">
    <property type="entry name" value="PTH11-LIKE INTEGRAL MEMBRANE PROTEIN (AFU_ORTHOLOGUE AFUA_5G11245)"/>
    <property type="match status" value="1"/>
</dbReference>
<keyword evidence="3 7" id="KW-1133">Transmembrane helix</keyword>
<sequence>MFSIEKGSSWAAKLPITIETWIECLIGIFVILLRLYARAKVVGVKKWQPDDYISIMVLLFWAVEVIVFKFVVRFGSNNGLNDEQRASISVTEMREEMFGAQCLLAGWILYVTLLWALKACMLFFYNRLTLGLAQQKFVKLAAGFCVATYPAAILTILLHCTPLHRLWQIYPNPGRGCTQTTANYIVVAVTNVSTDATLLLIPIPLLVRVRLPMRRKVAIGLMLSGGIFVMLASLLRCFFSLQRVDLVNANNMWGVREGFVAIIAVNAPCIKPLFRKGASDESARKPSIGKGGAGSHSLTELACPGQASR</sequence>
<gene>
    <name evidence="9" type="ORF">BO78DRAFT_348602</name>
</gene>
<evidence type="ECO:0000256" key="7">
    <source>
        <dbReference type="SAM" id="Phobius"/>
    </source>
</evidence>
<evidence type="ECO:0000256" key="6">
    <source>
        <dbReference type="SAM" id="MobiDB-lite"/>
    </source>
</evidence>
<proteinExistence type="inferred from homology"/>
<dbReference type="OrthoDB" id="4329349at2759"/>
<evidence type="ECO:0000313" key="9">
    <source>
        <dbReference type="EMBL" id="PYI03982.1"/>
    </source>
</evidence>
<accession>A0A319E1Q7</accession>
<dbReference type="EMBL" id="KZ826374">
    <property type="protein sequence ID" value="PYI03982.1"/>
    <property type="molecule type" value="Genomic_DNA"/>
</dbReference>
<organism evidence="9 10">
    <name type="scientific">Aspergillus sclerotiicarbonarius (strain CBS 121057 / IBT 28362)</name>
    <dbReference type="NCBI Taxonomy" id="1448318"/>
    <lineage>
        <taxon>Eukaryota</taxon>
        <taxon>Fungi</taxon>
        <taxon>Dikarya</taxon>
        <taxon>Ascomycota</taxon>
        <taxon>Pezizomycotina</taxon>
        <taxon>Eurotiomycetes</taxon>
        <taxon>Eurotiomycetidae</taxon>
        <taxon>Eurotiales</taxon>
        <taxon>Aspergillaceae</taxon>
        <taxon>Aspergillus</taxon>
        <taxon>Aspergillus subgen. Circumdati</taxon>
    </lineage>
</organism>
<name>A0A319E1Q7_ASPSB</name>
<feature type="transmembrane region" description="Helical" evidence="7">
    <location>
        <begin position="52"/>
        <end position="72"/>
    </location>
</feature>
<evidence type="ECO:0000256" key="2">
    <source>
        <dbReference type="ARBA" id="ARBA00022692"/>
    </source>
</evidence>
<dbReference type="AlphaFoldDB" id="A0A319E1Q7"/>
<feature type="transmembrane region" description="Helical" evidence="7">
    <location>
        <begin position="20"/>
        <end position="37"/>
    </location>
</feature>
<evidence type="ECO:0000256" key="4">
    <source>
        <dbReference type="ARBA" id="ARBA00023136"/>
    </source>
</evidence>
<dbReference type="PANTHER" id="PTHR33048:SF2">
    <property type="entry name" value="SRPK"/>
    <property type="match status" value="1"/>
</dbReference>
<dbReference type="InterPro" id="IPR052337">
    <property type="entry name" value="SAT4-like"/>
</dbReference>
<keyword evidence="10" id="KW-1185">Reference proteome</keyword>
<evidence type="ECO:0000256" key="5">
    <source>
        <dbReference type="ARBA" id="ARBA00038359"/>
    </source>
</evidence>
<evidence type="ECO:0000259" key="8">
    <source>
        <dbReference type="Pfam" id="PF20684"/>
    </source>
</evidence>
<keyword evidence="4 7" id="KW-0472">Membrane</keyword>
<protein>
    <recommendedName>
        <fullName evidence="8">Rhodopsin domain-containing protein</fullName>
    </recommendedName>
</protein>
<keyword evidence="2 7" id="KW-0812">Transmembrane</keyword>
<evidence type="ECO:0000256" key="3">
    <source>
        <dbReference type="ARBA" id="ARBA00022989"/>
    </source>
</evidence>
<feature type="transmembrane region" description="Helical" evidence="7">
    <location>
        <begin position="219"/>
        <end position="241"/>
    </location>
</feature>
<dbReference type="InterPro" id="IPR049326">
    <property type="entry name" value="Rhodopsin_dom_fungi"/>
</dbReference>